<dbReference type="STRING" id="234267.Acid_4502"/>
<reference evidence="2" key="1">
    <citation type="submission" date="2006-10" db="EMBL/GenBank/DDBJ databases">
        <title>Complete sequence of Solibacter usitatus Ellin6076.</title>
        <authorList>
            <consortium name="US DOE Joint Genome Institute"/>
            <person name="Copeland A."/>
            <person name="Lucas S."/>
            <person name="Lapidus A."/>
            <person name="Barry K."/>
            <person name="Detter J.C."/>
            <person name="Glavina del Rio T."/>
            <person name="Hammon N."/>
            <person name="Israni S."/>
            <person name="Dalin E."/>
            <person name="Tice H."/>
            <person name="Pitluck S."/>
            <person name="Thompson L.S."/>
            <person name="Brettin T."/>
            <person name="Bruce D."/>
            <person name="Han C."/>
            <person name="Tapia R."/>
            <person name="Gilna P."/>
            <person name="Schmutz J."/>
            <person name="Larimer F."/>
            <person name="Land M."/>
            <person name="Hauser L."/>
            <person name="Kyrpides N."/>
            <person name="Mikhailova N."/>
            <person name="Janssen P.H."/>
            <person name="Kuske C.R."/>
            <person name="Richardson P."/>
        </authorList>
    </citation>
    <scope>NUCLEOTIDE SEQUENCE</scope>
    <source>
        <strain evidence="2">Ellin6076</strain>
    </source>
</reference>
<dbReference type="AlphaFoldDB" id="Q01Y02"/>
<sequence length="167" mass="18785">MGRLLGVLSGIAVFLPLSERGRYILEVHPKVACFSSGIGDTIRDGRRKPRRSKLRRCKGLDRESKIMRYFEPAIGLLCFMWLTIGALLAGRGVRTWQLKAETLMGLFGMAFCGLILYLRWSPQSNAHYIEKGTLAGVTFGIFVTLWLEGSWNLFKRFGKSGKPRTGI</sequence>
<dbReference type="InParanoid" id="Q01Y02"/>
<evidence type="ECO:0000256" key="1">
    <source>
        <dbReference type="SAM" id="Phobius"/>
    </source>
</evidence>
<name>Q01Y02_SOLUE</name>
<keyword evidence="1" id="KW-0472">Membrane</keyword>
<feature type="transmembrane region" description="Helical" evidence="1">
    <location>
        <begin position="102"/>
        <end position="120"/>
    </location>
</feature>
<dbReference type="KEGG" id="sus:Acid_4502"/>
<organism evidence="2">
    <name type="scientific">Solibacter usitatus (strain Ellin6076)</name>
    <dbReference type="NCBI Taxonomy" id="234267"/>
    <lineage>
        <taxon>Bacteria</taxon>
        <taxon>Pseudomonadati</taxon>
        <taxon>Acidobacteriota</taxon>
        <taxon>Terriglobia</taxon>
        <taxon>Bryobacterales</taxon>
        <taxon>Solibacteraceae</taxon>
        <taxon>Candidatus Solibacter</taxon>
    </lineage>
</organism>
<dbReference type="HOGENOM" id="CLU_1593461_0_0_0"/>
<protein>
    <submittedName>
        <fullName evidence="2">Uncharacterized protein</fullName>
    </submittedName>
</protein>
<keyword evidence="1" id="KW-0812">Transmembrane</keyword>
<feature type="transmembrane region" description="Helical" evidence="1">
    <location>
        <begin position="132"/>
        <end position="154"/>
    </location>
</feature>
<proteinExistence type="predicted"/>
<keyword evidence="1" id="KW-1133">Transmembrane helix</keyword>
<evidence type="ECO:0000313" key="2">
    <source>
        <dbReference type="EMBL" id="ABJ85463.1"/>
    </source>
</evidence>
<accession>Q01Y02</accession>
<feature type="transmembrane region" description="Helical" evidence="1">
    <location>
        <begin position="69"/>
        <end position="90"/>
    </location>
</feature>
<gene>
    <name evidence="2" type="ordered locus">Acid_4502</name>
</gene>
<dbReference type="EMBL" id="CP000473">
    <property type="protein sequence ID" value="ABJ85463.1"/>
    <property type="molecule type" value="Genomic_DNA"/>
</dbReference>